<protein>
    <submittedName>
        <fullName evidence="8">ABC transporter permease</fullName>
    </submittedName>
</protein>
<reference evidence="8" key="1">
    <citation type="journal article" date="2018" name="Genome Biol.">
        <title>SKESA: strategic k-mer extension for scrupulous assemblies.</title>
        <authorList>
            <person name="Souvorov A."/>
            <person name="Agarwala R."/>
            <person name="Lipman D.J."/>
        </authorList>
    </citation>
    <scope>NUCLEOTIDE SEQUENCE</scope>
    <source>
        <strain evidence="8">Clostridioides</strain>
    </source>
</reference>
<evidence type="ECO:0000256" key="3">
    <source>
        <dbReference type="ARBA" id="ARBA00022989"/>
    </source>
</evidence>
<keyword evidence="4 5" id="KW-0472">Membrane</keyword>
<dbReference type="GO" id="GO:0016020">
    <property type="term" value="C:membrane"/>
    <property type="evidence" value="ECO:0007669"/>
    <property type="project" value="UniProtKB-SubCell"/>
</dbReference>
<comment type="caution">
    <text evidence="8">The sequence shown here is derived from an EMBL/GenBank/DDBJ whole genome shotgun (WGS) entry which is preliminary data.</text>
</comment>
<dbReference type="Proteomes" id="UP000879542">
    <property type="component" value="Unassembled WGS sequence"/>
</dbReference>
<keyword evidence="3 5" id="KW-1133">Transmembrane helix</keyword>
<gene>
    <name evidence="7" type="ORF">KRQ00_001898</name>
    <name evidence="8" type="ORF">KRQ00_004404</name>
</gene>
<keyword evidence="2 5" id="KW-0812">Transmembrane</keyword>
<dbReference type="InterPro" id="IPR013525">
    <property type="entry name" value="ABC2_TM"/>
</dbReference>
<feature type="transmembrane region" description="Helical" evidence="5">
    <location>
        <begin position="286"/>
        <end position="319"/>
    </location>
</feature>
<organism evidence="8 9">
    <name type="scientific">Clostridioides difficile</name>
    <name type="common">Peptoclostridium difficile</name>
    <dbReference type="NCBI Taxonomy" id="1496"/>
    <lineage>
        <taxon>Bacteria</taxon>
        <taxon>Bacillati</taxon>
        <taxon>Bacillota</taxon>
        <taxon>Clostridia</taxon>
        <taxon>Peptostreptococcales</taxon>
        <taxon>Peptostreptococcaceae</taxon>
        <taxon>Clostridioides</taxon>
    </lineage>
</organism>
<dbReference type="EMBL" id="DAEQIJ010000072">
    <property type="protein sequence ID" value="HBH2622525.1"/>
    <property type="molecule type" value="Genomic_DNA"/>
</dbReference>
<dbReference type="EMBL" id="DAEQIJ010000008">
    <property type="protein sequence ID" value="HBH2620136.1"/>
    <property type="molecule type" value="Genomic_DNA"/>
</dbReference>
<reference evidence="8" key="2">
    <citation type="submission" date="2021-06" db="EMBL/GenBank/DDBJ databases">
        <authorList>
            <consortium name="NCBI Pathogen Detection Project"/>
        </authorList>
    </citation>
    <scope>NUCLEOTIDE SEQUENCE</scope>
    <source>
        <strain evidence="8">Clostridioides</strain>
    </source>
</reference>
<feature type="transmembrane region" description="Helical" evidence="5">
    <location>
        <begin position="241"/>
        <end position="266"/>
    </location>
</feature>
<sequence length="411" mass="46325">MRIFYLEIKRVLHSRRTLILLLLALVLSALMAFLPITYEGINYLDDNGKVVELSGLDAIKYKKTIYANNSEISSGVVTPKKLKHALNIWKKTEEKYGKVGSEDFPLDVYSKSILPIRPLLNRLPEAFANSETGFATELSEINTNDLDSFYEQCKTHLNDIMKIERQTSSAQMKAQELYRKVDTPFEIYPGYSKDAFDYIIFYIFILLIICVAIAAPTFSGEYQTQSDSILRCTKHGHIRLAFTKILALFSIFIIMFVICISIHLAISDLAFGTECLKTSFQMLFSVISLVNINLLQAQILIAIGGLISILAMVSLTLFLSAKCKDSLTSMLIAFSICLIPMGIGVSWIGYLLPPGGIGFKISLLYQMTSFNFLHLGGMSFWTPHIILFFSVIEIPIFIFLAIRTYCKHQVS</sequence>
<evidence type="ECO:0000313" key="7">
    <source>
        <dbReference type="EMBL" id="HBH2620136.1"/>
    </source>
</evidence>
<feature type="transmembrane region" description="Helical" evidence="5">
    <location>
        <begin position="372"/>
        <end position="402"/>
    </location>
</feature>
<dbReference type="RefSeq" id="WP_022616526.1">
    <property type="nucleotide sequence ID" value="NZ_AP025558.1"/>
</dbReference>
<proteinExistence type="predicted"/>
<evidence type="ECO:0000256" key="4">
    <source>
        <dbReference type="ARBA" id="ARBA00023136"/>
    </source>
</evidence>
<feature type="transmembrane region" description="Helical" evidence="5">
    <location>
        <begin position="331"/>
        <end position="352"/>
    </location>
</feature>
<evidence type="ECO:0000256" key="2">
    <source>
        <dbReference type="ARBA" id="ARBA00022692"/>
    </source>
</evidence>
<feature type="transmembrane region" description="Helical" evidence="5">
    <location>
        <begin position="199"/>
        <end position="220"/>
    </location>
</feature>
<evidence type="ECO:0000259" key="6">
    <source>
        <dbReference type="Pfam" id="PF12698"/>
    </source>
</evidence>
<feature type="domain" description="ABC-2 type transporter transmembrane" evidence="6">
    <location>
        <begin position="16"/>
        <end position="402"/>
    </location>
</feature>
<dbReference type="Pfam" id="PF12698">
    <property type="entry name" value="ABC2_membrane_3"/>
    <property type="match status" value="1"/>
</dbReference>
<dbReference type="GO" id="GO:0140359">
    <property type="term" value="F:ABC-type transporter activity"/>
    <property type="evidence" value="ECO:0007669"/>
    <property type="project" value="InterPro"/>
</dbReference>
<evidence type="ECO:0000256" key="1">
    <source>
        <dbReference type="ARBA" id="ARBA00004141"/>
    </source>
</evidence>
<evidence type="ECO:0000256" key="5">
    <source>
        <dbReference type="SAM" id="Phobius"/>
    </source>
</evidence>
<dbReference type="AlphaFoldDB" id="A0A9P3TZU8"/>
<comment type="subcellular location">
    <subcellularLocation>
        <location evidence="1">Membrane</location>
        <topology evidence="1">Multi-pass membrane protein</topology>
    </subcellularLocation>
</comment>
<name>A0A9P3TZU8_CLODI</name>
<evidence type="ECO:0000313" key="9">
    <source>
        <dbReference type="Proteomes" id="UP000879542"/>
    </source>
</evidence>
<accession>A0A9P3TZU8</accession>
<evidence type="ECO:0000313" key="8">
    <source>
        <dbReference type="EMBL" id="HBH2622525.1"/>
    </source>
</evidence>